<keyword evidence="3" id="KW-1185">Reference proteome</keyword>
<dbReference type="Proteomes" id="UP001365846">
    <property type="component" value="Unassembled WGS sequence"/>
</dbReference>
<evidence type="ECO:0000256" key="1">
    <source>
        <dbReference type="SAM" id="MobiDB-lite"/>
    </source>
</evidence>
<gene>
    <name evidence="2" type="ORF">WKW77_24865</name>
</gene>
<dbReference type="RefSeq" id="WP_340359569.1">
    <property type="nucleotide sequence ID" value="NZ_JBBKZU010000012.1"/>
</dbReference>
<dbReference type="EMBL" id="JBBKZU010000012">
    <property type="protein sequence ID" value="MEJ8814338.1"/>
    <property type="molecule type" value="Genomic_DNA"/>
</dbReference>
<comment type="caution">
    <text evidence="2">The sequence shown here is derived from an EMBL/GenBank/DDBJ whole genome shotgun (WGS) entry which is preliminary data.</text>
</comment>
<protein>
    <submittedName>
        <fullName evidence="2">Uncharacterized protein</fullName>
    </submittedName>
</protein>
<evidence type="ECO:0000313" key="2">
    <source>
        <dbReference type="EMBL" id="MEJ8814338.1"/>
    </source>
</evidence>
<sequence>MGPIALFDKSFLQALSVDESVWFDHFFYPNVCPLFYVETLADLTKTSAGRSGRDGADEVRIIADKTPTLSGAPCVHHRELALSNLMGQRIPMNGQIPMAGGRPVRSPDGKKGVVFDQSPEAKAFGRWQEGAFQEVEKQFAHDWRQMLTELDLPAVANRIKALGIDSKLCKTVDDAHAIAIKLVRERSKPHEQMALLFAFLDVPREYHTDIIRRWSIDQYRPLADYAPYAAHVLCVELFFQIALGANLISAERASNRVDIAYLFYLPFSMVFVSGDRLHRLCARPFLKSTQDFVWAQDLKAELGRQNAEFGKFPVEEREKGLMKFARAPIGSEDDLLLKLWDRHTPGWRMQHAAPVPLSSESERKIVEQLGDLTSLPTDPTQVTGDGDGDVGPSELDQMAISRLVPKKKGSWWLLPKDLDDRKPNAPGSST</sequence>
<name>A0ABU8VKY8_9BURK</name>
<evidence type="ECO:0000313" key="3">
    <source>
        <dbReference type="Proteomes" id="UP001365846"/>
    </source>
</evidence>
<reference evidence="2 3" key="1">
    <citation type="submission" date="2024-03" db="EMBL/GenBank/DDBJ databases">
        <title>Novel species of the genus Variovorax.</title>
        <authorList>
            <person name="Liu Q."/>
            <person name="Xin Y.-H."/>
        </authorList>
    </citation>
    <scope>NUCLEOTIDE SEQUENCE [LARGE SCALE GENOMIC DNA]</scope>
    <source>
        <strain evidence="2 3">KACC 18899</strain>
    </source>
</reference>
<feature type="region of interest" description="Disordered" evidence="1">
    <location>
        <begin position="373"/>
        <end position="393"/>
    </location>
</feature>
<organism evidence="2 3">
    <name type="scientific">Variovorax ureilyticus</name>
    <dbReference type="NCBI Taxonomy" id="1836198"/>
    <lineage>
        <taxon>Bacteria</taxon>
        <taxon>Pseudomonadati</taxon>
        <taxon>Pseudomonadota</taxon>
        <taxon>Betaproteobacteria</taxon>
        <taxon>Burkholderiales</taxon>
        <taxon>Comamonadaceae</taxon>
        <taxon>Variovorax</taxon>
    </lineage>
</organism>
<proteinExistence type="predicted"/>
<accession>A0ABU8VKY8</accession>